<gene>
    <name evidence="2" type="ORF">THAOC_06480</name>
</gene>
<accession>K0TLP6</accession>
<dbReference type="eggNOG" id="ENOG502SSNP">
    <property type="taxonomic scope" value="Eukaryota"/>
</dbReference>
<comment type="caution">
    <text evidence="2">The sequence shown here is derived from an EMBL/GenBank/DDBJ whole genome shotgun (WGS) entry which is preliminary data.</text>
</comment>
<sequence length="563" mass="61395">MHVLLAKNRVDDGASPPATARPNDLLHRRQAHLRKLSLRANITKRDRARLKAIVDPSKRLASNLEVALISCCEYPESEQSSASREVKCKHRPQFPSNYIACPPGADMLQIKRTEKRDTRDRDKAMGVLATGKEGHFLKLMLMFCMKSDVGHRALAVAILQRTAQAETKSKVPARMLSFLSAGGLVLLSRWLVEAYTMVVQTQPTMQGAGGKKKNITTQSTASPTGKLLLPLLQLLAAIPFDKELIVASQINKTIKRLKKILDKLIQTADPSSLGTFVHPIAGGLPVVKVRAAIDNVMEVWNQEALLGRKRKLATMDPFDGMRRKLQSRYEDLCAFQSGAGDPPEWMPQSAMTVWVGASAGLATSLSKQSPESPPTPTKISDQLYNERVQHQNAKTTKSAVGGKLNSLRAFDRSNSKTFGRSNSREIKAEKLPPKTFKISWADRPKDGDVNSPRPLHEELLFVPDQVQSDTLPSDTPPNITSAPNAGTLDFAASLQSALNMANEMSNDQATAVGAQDRPAGARHEQASVYPTAAPSASEVHGSASNGEVPPTQSAQTEDDDDER</sequence>
<keyword evidence="3" id="KW-1185">Reference proteome</keyword>
<proteinExistence type="predicted"/>
<feature type="region of interest" description="Disordered" evidence="1">
    <location>
        <begin position="1"/>
        <end position="22"/>
    </location>
</feature>
<reference evidence="2 3" key="1">
    <citation type="journal article" date="2012" name="Genome Biol.">
        <title>Genome and low-iron response of an oceanic diatom adapted to chronic iron limitation.</title>
        <authorList>
            <person name="Lommer M."/>
            <person name="Specht M."/>
            <person name="Roy A.S."/>
            <person name="Kraemer L."/>
            <person name="Andreson R."/>
            <person name="Gutowska M.A."/>
            <person name="Wolf J."/>
            <person name="Bergner S.V."/>
            <person name="Schilhabel M.B."/>
            <person name="Klostermeier U.C."/>
            <person name="Beiko R.G."/>
            <person name="Rosenstiel P."/>
            <person name="Hippler M."/>
            <person name="Laroche J."/>
        </authorList>
    </citation>
    <scope>NUCLEOTIDE SEQUENCE [LARGE SCALE GENOMIC DNA]</scope>
    <source>
        <strain evidence="2 3">CCMP1005</strain>
    </source>
</reference>
<dbReference type="AlphaFoldDB" id="K0TLP6"/>
<dbReference type="Proteomes" id="UP000266841">
    <property type="component" value="Unassembled WGS sequence"/>
</dbReference>
<feature type="region of interest" description="Disordered" evidence="1">
    <location>
        <begin position="508"/>
        <end position="563"/>
    </location>
</feature>
<feature type="non-terminal residue" evidence="2">
    <location>
        <position position="563"/>
    </location>
</feature>
<evidence type="ECO:0000313" key="2">
    <source>
        <dbReference type="EMBL" id="EJK72032.1"/>
    </source>
</evidence>
<protein>
    <submittedName>
        <fullName evidence="2">Uncharacterized protein</fullName>
    </submittedName>
</protein>
<dbReference type="OrthoDB" id="54544at2759"/>
<feature type="compositionally biased region" description="Polar residues" evidence="1">
    <location>
        <begin position="542"/>
        <end position="555"/>
    </location>
</feature>
<organism evidence="2 3">
    <name type="scientific">Thalassiosira oceanica</name>
    <name type="common">Marine diatom</name>
    <dbReference type="NCBI Taxonomy" id="159749"/>
    <lineage>
        <taxon>Eukaryota</taxon>
        <taxon>Sar</taxon>
        <taxon>Stramenopiles</taxon>
        <taxon>Ochrophyta</taxon>
        <taxon>Bacillariophyta</taxon>
        <taxon>Coscinodiscophyceae</taxon>
        <taxon>Thalassiosirophycidae</taxon>
        <taxon>Thalassiosirales</taxon>
        <taxon>Thalassiosiraceae</taxon>
        <taxon>Thalassiosira</taxon>
    </lineage>
</organism>
<evidence type="ECO:0000313" key="3">
    <source>
        <dbReference type="Proteomes" id="UP000266841"/>
    </source>
</evidence>
<evidence type="ECO:0000256" key="1">
    <source>
        <dbReference type="SAM" id="MobiDB-lite"/>
    </source>
</evidence>
<name>K0TLP6_THAOC</name>
<dbReference type="EMBL" id="AGNL01006449">
    <property type="protein sequence ID" value="EJK72032.1"/>
    <property type="molecule type" value="Genomic_DNA"/>
</dbReference>